<geneLocation type="plasmid" evidence="1">
    <name>pSCL2</name>
</geneLocation>
<protein>
    <submittedName>
        <fullName evidence="1">Uncharacterized protein</fullName>
    </submittedName>
</protein>
<dbReference type="AlphaFoldDB" id="Q6TMR6"/>
<proteinExistence type="predicted"/>
<gene>
    <name evidence="1" type="ORF">pSCL2.6.A8.3</name>
</gene>
<name>Q6TMR6_STRCL</name>
<dbReference type="EMBL" id="AY392416">
    <property type="protein sequence ID" value="AAQ93557.1"/>
    <property type="molecule type" value="Genomic_DNA"/>
</dbReference>
<evidence type="ECO:0000313" key="1">
    <source>
        <dbReference type="EMBL" id="AAQ93557.1"/>
    </source>
</evidence>
<organism evidence="1">
    <name type="scientific">Streptomyces clavuligerus</name>
    <dbReference type="NCBI Taxonomy" id="1901"/>
    <lineage>
        <taxon>Bacteria</taxon>
        <taxon>Bacillati</taxon>
        <taxon>Actinomycetota</taxon>
        <taxon>Actinomycetes</taxon>
        <taxon>Kitasatosporales</taxon>
        <taxon>Streptomycetaceae</taxon>
        <taxon>Streptomyces</taxon>
    </lineage>
</organism>
<sequence>MTASGAGARIQIGTVQAAWAHNATADDRVLTSRWGCSNPAGTCASYSGNTLPARTRRAKAAADCGSSSSGLSRPWRAAVKGAALTKGRHGTRS</sequence>
<reference evidence="1" key="1">
    <citation type="submission" date="2003-09" db="EMBL/GenBank/DDBJ databases">
        <title>Characterization of pSCL2, a giant linear plasmid in Streptomyces clavuligerus.</title>
        <authorList>
            <person name="Wu W."/>
            <person name="Roy K.L."/>
        </authorList>
    </citation>
    <scope>NUCLEOTIDE SEQUENCE</scope>
    <source>
        <plasmid evidence="1">pSCL2</plasmid>
    </source>
</reference>
<accession>Q6TMR6</accession>
<keyword evidence="1" id="KW-0614">Plasmid</keyword>
<accession>B5GQY3</accession>